<feature type="domain" description="DUF5071" evidence="1">
    <location>
        <begin position="83"/>
        <end position="171"/>
    </location>
</feature>
<dbReference type="RefSeq" id="WP_256717447.1">
    <property type="nucleotide sequence ID" value="NZ_MPVM01000001.1"/>
</dbReference>
<dbReference type="EMBL" id="MPVP01000010">
    <property type="protein sequence ID" value="OMD38913.1"/>
    <property type="molecule type" value="Genomic_DNA"/>
</dbReference>
<dbReference type="Proteomes" id="UP000187158">
    <property type="component" value="Unassembled WGS sequence"/>
</dbReference>
<protein>
    <recommendedName>
        <fullName evidence="1">DUF5071 domain-containing protein</fullName>
    </recommendedName>
</protein>
<evidence type="ECO:0000259" key="1">
    <source>
        <dbReference type="Pfam" id="PF16804"/>
    </source>
</evidence>
<comment type="caution">
    <text evidence="2">The sequence shown here is derived from an EMBL/GenBank/DDBJ whole genome shotgun (WGS) entry which is preliminary data.</text>
</comment>
<evidence type="ECO:0000313" key="2">
    <source>
        <dbReference type="EMBL" id="OMD38913.1"/>
    </source>
</evidence>
<dbReference type="InterPro" id="IPR038692">
    <property type="entry name" value="Cthe_2751_sf"/>
</dbReference>
<evidence type="ECO:0000313" key="3">
    <source>
        <dbReference type="Proteomes" id="UP000187158"/>
    </source>
</evidence>
<keyword evidence="3" id="KW-1185">Reference proteome</keyword>
<reference evidence="2 3" key="1">
    <citation type="submission" date="2016-11" db="EMBL/GenBank/DDBJ databases">
        <title>Paenibacillus species isolates.</title>
        <authorList>
            <person name="Beno S.M."/>
        </authorList>
    </citation>
    <scope>NUCLEOTIDE SEQUENCE [LARGE SCALE GENOMIC DNA]</scope>
    <source>
        <strain evidence="2 3">FSL H7-0433</strain>
    </source>
</reference>
<name>A0ABX3GW54_9BACL</name>
<gene>
    <name evidence="2" type="ORF">BSO21_03415</name>
</gene>
<accession>A0ABX3GW54</accession>
<dbReference type="Pfam" id="PF16804">
    <property type="entry name" value="DUF5071"/>
    <property type="match status" value="1"/>
</dbReference>
<sequence>MDNEAEESSVVARTAWWKIQVQRVNLVEEASSLIKKLSWHTREEEKEDAINKLQYIKDEALHLLVQPISKDYWDGAAETVIRLGYPRVKSILPGLLEWIQDLNWPGAGEIAGFLLEIGDPMIPYVKDVLNQHSDDQEWVYWIFEKLIDHWNTKQVQQIQAELIKISQEKANDLSALRILLTHGIYAKDVVCEIIQHKKDVLVFELKELHDTHLEIDCEALHKEFLNQQPNVIKQFYEHNKDRFYICNAISNRQEVLREIEIFTAEFLTS</sequence>
<dbReference type="Gene3D" id="1.25.40.750">
    <property type="entry name" value="Domain of unknown function DUF5071"/>
    <property type="match status" value="1"/>
</dbReference>
<dbReference type="InterPro" id="IPR031837">
    <property type="entry name" value="DUF5071"/>
</dbReference>
<organism evidence="2 3">
    <name type="scientific">Paenibacillus odorifer</name>
    <dbReference type="NCBI Taxonomy" id="189426"/>
    <lineage>
        <taxon>Bacteria</taxon>
        <taxon>Bacillati</taxon>
        <taxon>Bacillota</taxon>
        <taxon>Bacilli</taxon>
        <taxon>Bacillales</taxon>
        <taxon>Paenibacillaceae</taxon>
        <taxon>Paenibacillus</taxon>
    </lineage>
</organism>
<proteinExistence type="predicted"/>